<proteinExistence type="predicted"/>
<sequence>MAHTASNVQARLLKKVLSIVERERLVNGIDETKKVVEFVHPEELKVRLIYCACSNKL</sequence>
<organism evidence="1 2">
    <name type="scientific">Portunus trituberculatus</name>
    <name type="common">Swimming crab</name>
    <name type="synonym">Neptunus trituberculatus</name>
    <dbReference type="NCBI Taxonomy" id="210409"/>
    <lineage>
        <taxon>Eukaryota</taxon>
        <taxon>Metazoa</taxon>
        <taxon>Ecdysozoa</taxon>
        <taxon>Arthropoda</taxon>
        <taxon>Crustacea</taxon>
        <taxon>Multicrustacea</taxon>
        <taxon>Malacostraca</taxon>
        <taxon>Eumalacostraca</taxon>
        <taxon>Eucarida</taxon>
        <taxon>Decapoda</taxon>
        <taxon>Pleocyemata</taxon>
        <taxon>Brachyura</taxon>
        <taxon>Eubrachyura</taxon>
        <taxon>Portunoidea</taxon>
        <taxon>Portunidae</taxon>
        <taxon>Portuninae</taxon>
        <taxon>Portunus</taxon>
    </lineage>
</organism>
<dbReference type="Proteomes" id="UP000324222">
    <property type="component" value="Unassembled WGS sequence"/>
</dbReference>
<comment type="caution">
    <text evidence="1">The sequence shown here is derived from an EMBL/GenBank/DDBJ whole genome shotgun (WGS) entry which is preliminary data.</text>
</comment>
<dbReference type="AlphaFoldDB" id="A0A5B7IU81"/>
<evidence type="ECO:0000313" key="2">
    <source>
        <dbReference type="Proteomes" id="UP000324222"/>
    </source>
</evidence>
<keyword evidence="2" id="KW-1185">Reference proteome</keyword>
<gene>
    <name evidence="1" type="ORF">E2C01_078470</name>
</gene>
<reference evidence="1 2" key="1">
    <citation type="submission" date="2019-05" db="EMBL/GenBank/DDBJ databases">
        <title>Another draft genome of Portunus trituberculatus and its Hox gene families provides insights of decapod evolution.</title>
        <authorList>
            <person name="Jeong J.-H."/>
            <person name="Song I."/>
            <person name="Kim S."/>
            <person name="Choi T."/>
            <person name="Kim D."/>
            <person name="Ryu S."/>
            <person name="Kim W."/>
        </authorList>
    </citation>
    <scope>NUCLEOTIDE SEQUENCE [LARGE SCALE GENOMIC DNA]</scope>
    <source>
        <tissue evidence="1">Muscle</tissue>
    </source>
</reference>
<protein>
    <submittedName>
        <fullName evidence="1">Uncharacterized protein</fullName>
    </submittedName>
</protein>
<dbReference type="EMBL" id="VSRR010063401">
    <property type="protein sequence ID" value="MPC83754.1"/>
    <property type="molecule type" value="Genomic_DNA"/>
</dbReference>
<evidence type="ECO:0000313" key="1">
    <source>
        <dbReference type="EMBL" id="MPC83754.1"/>
    </source>
</evidence>
<name>A0A5B7IU81_PORTR</name>
<accession>A0A5B7IU81</accession>